<keyword evidence="7" id="KW-1185">Reference proteome</keyword>
<evidence type="ECO:0000256" key="2">
    <source>
        <dbReference type="ARBA" id="ARBA00009069"/>
    </source>
</evidence>
<name>A0A136J593_9PEZI</name>
<dbReference type="Gene3D" id="2.40.370.10">
    <property type="entry name" value="AttH-like domain"/>
    <property type="match status" value="1"/>
</dbReference>
<dbReference type="Pfam" id="PF08622">
    <property type="entry name" value="Svf1"/>
    <property type="match status" value="1"/>
</dbReference>
<dbReference type="InterPro" id="IPR033394">
    <property type="entry name" value="Svf1-like_C"/>
</dbReference>
<comment type="similarity">
    <text evidence="2">Belongs to the SVF1 family.</text>
</comment>
<dbReference type="InParanoid" id="A0A136J593"/>
<evidence type="ECO:0000259" key="4">
    <source>
        <dbReference type="Pfam" id="PF08622"/>
    </source>
</evidence>
<dbReference type="STRING" id="196109.A0A136J593"/>
<feature type="domain" description="Svf1-like C-terminal" evidence="5">
    <location>
        <begin position="216"/>
        <end position="380"/>
    </location>
</feature>
<evidence type="ECO:0000313" key="6">
    <source>
        <dbReference type="EMBL" id="KXJ92367.1"/>
    </source>
</evidence>
<dbReference type="PANTHER" id="PTHR47107">
    <property type="entry name" value="SVF1-LIKE PROTEIN YDR222W-RELATED"/>
    <property type="match status" value="1"/>
</dbReference>
<sequence>MFKWAQQQLANAVGTEEPIYGPSAIQSVAEDAKSTPYTELTRNDMKWVAMTSTSVETLSFYLMSDSGHLALAQVIYSNVAGIRTTCQFNTKIFYPDGSKPHLWSSNPLSEHEFSDDKTAFYAKDCAVELSEDGKSYSIKSMNDQNAIVNLKIAQSSPGFVVGKNGYSYFGTDPKNPWGSIRHAFWPRCVAEGTILTKDGPIDFKGKAFLSFAIQGMKPHHAAARWNFVDFQGPTHSAILMEYTTPPSYGSTTVPVGGLAKDGEIIIGGASCSITHTKTLPDKETGWIEPAESKYVWKGTTKDGKAVEATMEVDLEKRQDRVDVMEEVPGFVKSIVAGAVGTKPYIFQYIPTQKAATLKLKIGDEEITEEGKLFVEATFISGMEGSN</sequence>
<feature type="domain" description="Svf1-like N-terminal" evidence="4">
    <location>
        <begin position="55"/>
        <end position="214"/>
    </location>
</feature>
<dbReference type="EMBL" id="KQ964249">
    <property type="protein sequence ID" value="KXJ92367.1"/>
    <property type="molecule type" value="Genomic_DNA"/>
</dbReference>
<gene>
    <name evidence="6" type="ORF">Micbo1qcDRAFT_147144</name>
</gene>
<accession>A0A136J593</accession>
<proteinExistence type="inferred from homology"/>
<evidence type="ECO:0000256" key="1">
    <source>
        <dbReference type="ARBA" id="ARBA00004496"/>
    </source>
</evidence>
<dbReference type="InterPro" id="IPR023374">
    <property type="entry name" value="AttH-like_dom_sf"/>
</dbReference>
<evidence type="ECO:0000259" key="5">
    <source>
        <dbReference type="Pfam" id="PF17187"/>
    </source>
</evidence>
<reference evidence="7" key="1">
    <citation type="submission" date="2016-02" db="EMBL/GenBank/DDBJ databases">
        <title>Draft genome sequence of Microdochium bolleyi, a fungal endophyte of beachgrass.</title>
        <authorList>
            <consortium name="DOE Joint Genome Institute"/>
            <person name="David A.S."/>
            <person name="May G."/>
            <person name="Haridas S."/>
            <person name="Lim J."/>
            <person name="Wang M."/>
            <person name="Labutti K."/>
            <person name="Lipzen A."/>
            <person name="Barry K."/>
            <person name="Grigoriev I.V."/>
        </authorList>
    </citation>
    <scope>NUCLEOTIDE SEQUENCE [LARGE SCALE GENOMIC DNA]</scope>
    <source>
        <strain evidence="7">J235TASD1</strain>
    </source>
</reference>
<dbReference type="AlphaFoldDB" id="A0A136J593"/>
<evidence type="ECO:0000313" key="7">
    <source>
        <dbReference type="Proteomes" id="UP000070501"/>
    </source>
</evidence>
<organism evidence="6 7">
    <name type="scientific">Microdochium bolleyi</name>
    <dbReference type="NCBI Taxonomy" id="196109"/>
    <lineage>
        <taxon>Eukaryota</taxon>
        <taxon>Fungi</taxon>
        <taxon>Dikarya</taxon>
        <taxon>Ascomycota</taxon>
        <taxon>Pezizomycotina</taxon>
        <taxon>Sordariomycetes</taxon>
        <taxon>Xylariomycetidae</taxon>
        <taxon>Xylariales</taxon>
        <taxon>Microdochiaceae</taxon>
        <taxon>Microdochium</taxon>
    </lineage>
</organism>
<dbReference type="InterPro" id="IPR013931">
    <property type="entry name" value="Svf1-like_N"/>
</dbReference>
<comment type="subcellular location">
    <subcellularLocation>
        <location evidence="1">Cytoplasm</location>
    </subcellularLocation>
</comment>
<dbReference type="SUPFAM" id="SSF159245">
    <property type="entry name" value="AttH-like"/>
    <property type="match status" value="1"/>
</dbReference>
<dbReference type="GO" id="GO:0005737">
    <property type="term" value="C:cytoplasm"/>
    <property type="evidence" value="ECO:0007669"/>
    <property type="project" value="UniProtKB-SubCell"/>
</dbReference>
<dbReference type="PANTHER" id="PTHR47107:SF1">
    <property type="entry name" value="CERAMIDE-BINDING PROTEIN SVF1-RELATED"/>
    <property type="match status" value="1"/>
</dbReference>
<protein>
    <submittedName>
        <fullName evidence="6">Oxidative stress survival, Svf1-like protein</fullName>
    </submittedName>
</protein>
<keyword evidence="3" id="KW-0963">Cytoplasm</keyword>
<dbReference type="Pfam" id="PF17187">
    <property type="entry name" value="Svf1_C"/>
    <property type="match status" value="1"/>
</dbReference>
<evidence type="ECO:0000256" key="3">
    <source>
        <dbReference type="ARBA" id="ARBA00022490"/>
    </source>
</evidence>
<dbReference type="FunCoup" id="A0A136J593">
    <property type="interactions" value="97"/>
</dbReference>
<dbReference type="GO" id="GO:0006979">
    <property type="term" value="P:response to oxidative stress"/>
    <property type="evidence" value="ECO:0007669"/>
    <property type="project" value="InterPro"/>
</dbReference>
<dbReference type="InterPro" id="IPR051385">
    <property type="entry name" value="Ceramide-binding_SVF1"/>
</dbReference>
<dbReference type="Proteomes" id="UP000070501">
    <property type="component" value="Unassembled WGS sequence"/>
</dbReference>
<dbReference type="OrthoDB" id="2590239at2759"/>